<evidence type="ECO:0000313" key="2">
    <source>
        <dbReference type="EMBL" id="RCK79768.1"/>
    </source>
</evidence>
<keyword evidence="1" id="KW-1133">Transmembrane helix</keyword>
<comment type="caution">
    <text evidence="2">The sequence shown here is derived from an EMBL/GenBank/DDBJ whole genome shotgun (WGS) entry which is preliminary data.</text>
</comment>
<accession>A0A367ZNR7</accession>
<dbReference type="AlphaFoldDB" id="A0A367ZNR7"/>
<reference evidence="2 3" key="1">
    <citation type="submission" date="2018-05" db="EMBL/GenBank/DDBJ databases">
        <title>A metagenomic window into the 2 km-deep terrestrial subsurface aquifer revealed taxonomically and functionally diverse microbial community comprising novel uncultured bacterial lineages.</title>
        <authorList>
            <person name="Kadnikov V.V."/>
            <person name="Mardanov A.V."/>
            <person name="Beletsky A.V."/>
            <person name="Banks D."/>
            <person name="Pimenov N.V."/>
            <person name="Frank Y.A."/>
            <person name="Karnachuk O.V."/>
            <person name="Ravin N.V."/>
        </authorList>
    </citation>
    <scope>NUCLEOTIDE SEQUENCE [LARGE SCALE GENOMIC DNA]</scope>
    <source>
        <strain evidence="2">BY5</strain>
    </source>
</reference>
<keyword evidence="1" id="KW-0812">Transmembrane</keyword>
<organism evidence="2 3">
    <name type="scientific">Candidatus Ozemobacter sibiricus</name>
    <dbReference type="NCBI Taxonomy" id="2268124"/>
    <lineage>
        <taxon>Bacteria</taxon>
        <taxon>Candidatus Ozemobacteria</taxon>
        <taxon>Candidatus Ozemobacterales</taxon>
        <taxon>Candidatus Ozemobacteraceae</taxon>
        <taxon>Candidatus Ozemobacter</taxon>
    </lineage>
</organism>
<gene>
    <name evidence="2" type="ORF">OZSIB_3922</name>
</gene>
<evidence type="ECO:0000313" key="3">
    <source>
        <dbReference type="Proteomes" id="UP000252355"/>
    </source>
</evidence>
<dbReference type="Proteomes" id="UP000252355">
    <property type="component" value="Unassembled WGS sequence"/>
</dbReference>
<proteinExistence type="predicted"/>
<sequence length="39" mass="4285">MDQPTRPNPDSEAAELKMKLIFAAVAIGLLILSKLVFGW</sequence>
<keyword evidence="1" id="KW-0472">Membrane</keyword>
<name>A0A367ZNR7_9BACT</name>
<feature type="transmembrane region" description="Helical" evidence="1">
    <location>
        <begin position="20"/>
        <end position="37"/>
    </location>
</feature>
<evidence type="ECO:0000256" key="1">
    <source>
        <dbReference type="SAM" id="Phobius"/>
    </source>
</evidence>
<dbReference type="EMBL" id="QOQW01000010">
    <property type="protein sequence ID" value="RCK79768.1"/>
    <property type="molecule type" value="Genomic_DNA"/>
</dbReference>
<protein>
    <submittedName>
        <fullName evidence="2">Uncharacterized protein</fullName>
    </submittedName>
</protein>